<evidence type="ECO:0000259" key="6">
    <source>
        <dbReference type="Pfam" id="PF00884"/>
    </source>
</evidence>
<keyword evidence="2" id="KW-0378">Hydrolase</keyword>
<evidence type="ECO:0000313" key="7">
    <source>
        <dbReference type="EMBL" id="EMI57920.1"/>
    </source>
</evidence>
<feature type="domain" description="Glycoside hydrolase family 5" evidence="5">
    <location>
        <begin position="55"/>
        <end position="241"/>
    </location>
</feature>
<dbReference type="PANTHER" id="PTHR43751">
    <property type="entry name" value="SULFATASE"/>
    <property type="match status" value="1"/>
</dbReference>
<dbReference type="Pfam" id="PF00884">
    <property type="entry name" value="Sulfatase"/>
    <property type="match status" value="2"/>
</dbReference>
<evidence type="ECO:0000256" key="4">
    <source>
        <dbReference type="SAM" id="SignalP"/>
    </source>
</evidence>
<dbReference type="PATRIC" id="fig|1263870.3.peg.697"/>
<dbReference type="RefSeq" id="WP_008674280.1">
    <property type="nucleotide sequence ID" value="NZ_ANOH01000053.1"/>
</dbReference>
<dbReference type="Gene3D" id="3.20.20.80">
    <property type="entry name" value="Glycosidases"/>
    <property type="match status" value="1"/>
</dbReference>
<dbReference type="Proteomes" id="UP000011885">
    <property type="component" value="Unassembled WGS sequence"/>
</dbReference>
<dbReference type="EMBL" id="ANOH01000053">
    <property type="protein sequence ID" value="EMI57920.1"/>
    <property type="molecule type" value="Genomic_DNA"/>
</dbReference>
<proteinExistence type="inferred from homology"/>
<dbReference type="InterPro" id="IPR000917">
    <property type="entry name" value="Sulfatase_N"/>
</dbReference>
<reference evidence="7 8" key="1">
    <citation type="journal article" date="2013" name="Mar. Genomics">
        <title>Expression of sulfatases in Rhodopirellula baltica and the diversity of sulfatases in the genus Rhodopirellula.</title>
        <authorList>
            <person name="Wegner C.E."/>
            <person name="Richter-Heitmann T."/>
            <person name="Klindworth A."/>
            <person name="Klockow C."/>
            <person name="Richter M."/>
            <person name="Achstetter T."/>
            <person name="Glockner F.O."/>
            <person name="Harder J."/>
        </authorList>
    </citation>
    <scope>NUCLEOTIDE SEQUENCE [LARGE SCALE GENOMIC DNA]</scope>
    <source>
        <strain evidence="7 8">SM41</strain>
    </source>
</reference>
<feature type="signal peptide" evidence="4">
    <location>
        <begin position="1"/>
        <end position="26"/>
    </location>
</feature>
<dbReference type="InterPro" id="IPR052701">
    <property type="entry name" value="GAG_Ulvan_Degrading_Sulfatases"/>
</dbReference>
<dbReference type="SUPFAM" id="SSF53649">
    <property type="entry name" value="Alkaline phosphatase-like"/>
    <property type="match status" value="1"/>
</dbReference>
<dbReference type="Gene3D" id="3.40.720.10">
    <property type="entry name" value="Alkaline Phosphatase, subunit A"/>
    <property type="match status" value="1"/>
</dbReference>
<name>M5U904_9BACT</name>
<dbReference type="SUPFAM" id="SSF51445">
    <property type="entry name" value="(Trans)glycosidases"/>
    <property type="match status" value="1"/>
</dbReference>
<evidence type="ECO:0000256" key="1">
    <source>
        <dbReference type="ARBA" id="ARBA00008779"/>
    </source>
</evidence>
<dbReference type="InterPro" id="IPR001547">
    <property type="entry name" value="Glyco_hydro_5"/>
</dbReference>
<evidence type="ECO:0000256" key="2">
    <source>
        <dbReference type="ARBA" id="ARBA00022801"/>
    </source>
</evidence>
<dbReference type="InterPro" id="IPR017853">
    <property type="entry name" value="GH"/>
</dbReference>
<dbReference type="InterPro" id="IPR017850">
    <property type="entry name" value="Alkaline_phosphatase_core_sf"/>
</dbReference>
<dbReference type="OrthoDB" id="273314at2"/>
<keyword evidence="3" id="KW-0326">Glycosidase</keyword>
<keyword evidence="4" id="KW-0732">Signal</keyword>
<accession>M5U904</accession>
<dbReference type="GO" id="GO:0000272">
    <property type="term" value="P:polysaccharide catabolic process"/>
    <property type="evidence" value="ECO:0007669"/>
    <property type="project" value="InterPro"/>
</dbReference>
<evidence type="ECO:0000259" key="5">
    <source>
        <dbReference type="Pfam" id="PF00150"/>
    </source>
</evidence>
<keyword evidence="8" id="KW-1185">Reference proteome</keyword>
<dbReference type="AlphaFoldDB" id="M5U904"/>
<dbReference type="CDD" id="cd16027">
    <property type="entry name" value="SGSH"/>
    <property type="match status" value="1"/>
</dbReference>
<feature type="domain" description="Sulfatase N-terminal" evidence="6">
    <location>
        <begin position="447"/>
        <end position="602"/>
    </location>
</feature>
<sequence length="752" mass="85065">MNPTLSLLRFCIIGFAAIHFTGVCSAAGLNLAPKRGTSNQGAFLPGVFGYHYSEQEIERVRGSHFTRFRYPINVETCFDSAALDRLAALTDSLGNRGIVCMWDTNEAGEVDHGDGRTNDVDQLTKAWKNLYQRFKDRDGLRFEIFNEPFGYDSVETYVATMRSVIQNAGIPIDRCIIDGIGYAEDIRSVVDAGWDGAVAYHFYPNWLPDGQRTAENYSKLILDAFEGIDNEVVITEFGADLSSFDPRRQMRRRSRRPEGQPDKDIAALAGVEDAIAKAIARGQHVTETYHWHGWDNHDSYSFWSERNALGAERIKAIQSLTSSVSADQRPNIIWIMAEDISTELSCYGHPAVQTPNADRLAAEGVRFTNAFCTAPSCTPSRNAMITGVYQTRTGTQNQRMKVDRLPDGIRPITHLLRDAGYYTALACGYSGKTDVMFPAPNLFDGNDWSKREKGQPFFAQITLYHSHRQPEGVWEKIRSLSKHPVDPDAVELPPYFPDHPECRKDWAQYLDSIERNDLQLGQILDRLREEGLEDNTIVIFMGDNGRCHLRGKCWCYDPGLLVPLIIRDPRQNSQTPAAPGETFDGLVSTLDISATVLDLAGIELPEYFDGKTLWTADLKGRSHVFAARDLIDEVMDHIRCVRTPRFKYIRNYKPEIGYHECDYVREHRPMLSVIEQLGAEGKLTEAQQLILKSRKPTEELYDIKADPHELNNLAASPDHRETLVELRELLDDWIQSTNDTGLTEEQRSQVMK</sequence>
<comment type="similarity">
    <text evidence="1">Belongs to the sulfatase family.</text>
</comment>
<dbReference type="PROSITE" id="PS00523">
    <property type="entry name" value="SULFATASE_1"/>
    <property type="match status" value="1"/>
</dbReference>
<dbReference type="PANTHER" id="PTHR43751:SF1">
    <property type="entry name" value="SULFATASE ATSG-RELATED"/>
    <property type="match status" value="1"/>
</dbReference>
<comment type="caution">
    <text evidence="7">The sequence shown here is derived from an EMBL/GenBank/DDBJ whole genome shotgun (WGS) entry which is preliminary data.</text>
</comment>
<gene>
    <name evidence="7" type="ORF">RSSM_00637</name>
</gene>
<protein>
    <submittedName>
        <fullName evidence="7">Sulfatase atsG</fullName>
    </submittedName>
</protein>
<dbReference type="GO" id="GO:0004553">
    <property type="term" value="F:hydrolase activity, hydrolyzing O-glycosyl compounds"/>
    <property type="evidence" value="ECO:0007669"/>
    <property type="project" value="InterPro"/>
</dbReference>
<dbReference type="Pfam" id="PF00150">
    <property type="entry name" value="Cellulase"/>
    <property type="match status" value="1"/>
</dbReference>
<evidence type="ECO:0000313" key="8">
    <source>
        <dbReference type="Proteomes" id="UP000011885"/>
    </source>
</evidence>
<feature type="chain" id="PRO_5004073018" evidence="4">
    <location>
        <begin position="27"/>
        <end position="752"/>
    </location>
</feature>
<organism evidence="7 8">
    <name type="scientific">Rhodopirellula sallentina SM41</name>
    <dbReference type="NCBI Taxonomy" id="1263870"/>
    <lineage>
        <taxon>Bacteria</taxon>
        <taxon>Pseudomonadati</taxon>
        <taxon>Planctomycetota</taxon>
        <taxon>Planctomycetia</taxon>
        <taxon>Pirellulales</taxon>
        <taxon>Pirellulaceae</taxon>
        <taxon>Rhodopirellula</taxon>
    </lineage>
</organism>
<dbReference type="InterPro" id="IPR024607">
    <property type="entry name" value="Sulfatase_CS"/>
</dbReference>
<evidence type="ECO:0000256" key="3">
    <source>
        <dbReference type="ARBA" id="ARBA00023295"/>
    </source>
</evidence>
<feature type="domain" description="Sulfatase N-terminal" evidence="6">
    <location>
        <begin position="330"/>
        <end position="430"/>
    </location>
</feature>